<sequence>MDDATTKEATILGLWNSEPIILIPNHEPLVNAYCIITIGRDAWAIKYEYVNVMQEGSRTP</sequence>
<dbReference type="HOGENOM" id="CLU_2941462_0_0_1"/>
<evidence type="ECO:0000313" key="1">
    <source>
        <dbReference type="EMBL" id="CCD50337.1"/>
    </source>
</evidence>
<proteinExistence type="predicted"/>
<dbReference type="EMBL" id="FQ790325">
    <property type="protein sequence ID" value="CCD50337.1"/>
    <property type="molecule type" value="Genomic_DNA"/>
</dbReference>
<dbReference type="Proteomes" id="UP000008177">
    <property type="component" value="Unplaced contigs"/>
</dbReference>
<gene>
    <name evidence="1" type="ORF">BofuT4_uP090240.1</name>
</gene>
<accession>G2YEU4</accession>
<name>G2YEU4_BOTF4</name>
<dbReference type="AlphaFoldDB" id="G2YEU4"/>
<organism evidence="1 2">
    <name type="scientific">Botryotinia fuckeliana (strain T4)</name>
    <name type="common">Noble rot fungus</name>
    <name type="synonym">Botrytis cinerea</name>
    <dbReference type="NCBI Taxonomy" id="999810"/>
    <lineage>
        <taxon>Eukaryota</taxon>
        <taxon>Fungi</taxon>
        <taxon>Dikarya</taxon>
        <taxon>Ascomycota</taxon>
        <taxon>Pezizomycotina</taxon>
        <taxon>Leotiomycetes</taxon>
        <taxon>Helotiales</taxon>
        <taxon>Sclerotiniaceae</taxon>
        <taxon>Botrytis</taxon>
    </lineage>
</organism>
<protein>
    <submittedName>
        <fullName evidence="1">Uncharacterized protein</fullName>
    </submittedName>
</protein>
<dbReference type="InParanoid" id="G2YEU4"/>
<evidence type="ECO:0000313" key="2">
    <source>
        <dbReference type="Proteomes" id="UP000008177"/>
    </source>
</evidence>
<reference evidence="2" key="1">
    <citation type="journal article" date="2011" name="PLoS Genet.">
        <title>Genomic analysis of the necrotrophic fungal pathogens Sclerotinia sclerotiorum and Botrytis cinerea.</title>
        <authorList>
            <person name="Amselem J."/>
            <person name="Cuomo C.A."/>
            <person name="van Kan J.A."/>
            <person name="Viaud M."/>
            <person name="Benito E.P."/>
            <person name="Couloux A."/>
            <person name="Coutinho P.M."/>
            <person name="de Vries R.P."/>
            <person name="Dyer P.S."/>
            <person name="Fillinger S."/>
            <person name="Fournier E."/>
            <person name="Gout L."/>
            <person name="Hahn M."/>
            <person name="Kohn L."/>
            <person name="Lapalu N."/>
            <person name="Plummer K.M."/>
            <person name="Pradier J.M."/>
            <person name="Quevillon E."/>
            <person name="Sharon A."/>
            <person name="Simon A."/>
            <person name="ten Have A."/>
            <person name="Tudzynski B."/>
            <person name="Tudzynski P."/>
            <person name="Wincker P."/>
            <person name="Andrew M."/>
            <person name="Anthouard V."/>
            <person name="Beever R.E."/>
            <person name="Beffa R."/>
            <person name="Benoit I."/>
            <person name="Bouzid O."/>
            <person name="Brault B."/>
            <person name="Chen Z."/>
            <person name="Choquer M."/>
            <person name="Collemare J."/>
            <person name="Cotton P."/>
            <person name="Danchin E.G."/>
            <person name="Da Silva C."/>
            <person name="Gautier A."/>
            <person name="Giraud C."/>
            <person name="Giraud T."/>
            <person name="Gonzalez C."/>
            <person name="Grossetete S."/>
            <person name="Guldener U."/>
            <person name="Henrissat B."/>
            <person name="Howlett B.J."/>
            <person name="Kodira C."/>
            <person name="Kretschmer M."/>
            <person name="Lappartient A."/>
            <person name="Leroch M."/>
            <person name="Levis C."/>
            <person name="Mauceli E."/>
            <person name="Neuveglise C."/>
            <person name="Oeser B."/>
            <person name="Pearson M."/>
            <person name="Poulain J."/>
            <person name="Poussereau N."/>
            <person name="Quesneville H."/>
            <person name="Rascle C."/>
            <person name="Schumacher J."/>
            <person name="Segurens B."/>
            <person name="Sexton A."/>
            <person name="Silva E."/>
            <person name="Sirven C."/>
            <person name="Soanes D.M."/>
            <person name="Talbot N.J."/>
            <person name="Templeton M."/>
            <person name="Yandava C."/>
            <person name="Yarden O."/>
            <person name="Zeng Q."/>
            <person name="Rollins J.A."/>
            <person name="Lebrun M.H."/>
            <person name="Dickman M."/>
        </authorList>
    </citation>
    <scope>NUCLEOTIDE SEQUENCE [LARGE SCALE GENOMIC DNA]</scope>
    <source>
        <strain evidence="2">T4</strain>
    </source>
</reference>